<reference evidence="10 11" key="1">
    <citation type="journal article" date="2014" name="Int. J. Syst. Evol. Microbiol.">
        <title>Complete genome sequence of Corynebacterium casei LMG S-19264T (=DSM 44701T), isolated from a smear-ripened cheese.</title>
        <authorList>
            <consortium name="US DOE Joint Genome Institute (JGI-PGF)"/>
            <person name="Walter F."/>
            <person name="Albersmeier A."/>
            <person name="Kalinowski J."/>
            <person name="Ruckert C."/>
        </authorList>
    </citation>
    <scope>NUCLEOTIDE SEQUENCE [LARGE SCALE GENOMIC DNA]</scope>
    <source>
        <strain evidence="10 11">CGMCC 1.16330</strain>
    </source>
</reference>
<dbReference type="EC" id="5.2.1.8" evidence="3"/>
<evidence type="ECO:0000256" key="5">
    <source>
        <dbReference type="ARBA" id="ARBA00023110"/>
    </source>
</evidence>
<gene>
    <name evidence="10" type="ORF">GCM10010964_14860</name>
</gene>
<sequence>MIRVDGVEIPERSIAAEMQHHPAASREAAYHAAAQALVVRQLLLAEAARRGFDGAEEEAVGRLLAAEITVPEADEATCRRWFEANRDRFRAPEAWHAQHLLIAADPEDEAARRAAEAEATALLAEVLADPERLAPLARERSACPSRAQGGDLGLIEPGTTVPEFEAALRALAPGEVHPAPVATRFGFHLLRLLRHEPGRDLPFEAVAPRIAAWLREASWRRAVHQYVGILAGRARIEGFALDGAATDGPLVQ</sequence>
<dbReference type="PANTHER" id="PTHR47245">
    <property type="entry name" value="PEPTIDYLPROLYL ISOMERASE"/>
    <property type="match status" value="1"/>
</dbReference>
<accession>A0A8J2Z9Y9</accession>
<evidence type="ECO:0000313" key="10">
    <source>
        <dbReference type="EMBL" id="GGG27939.1"/>
    </source>
</evidence>
<dbReference type="AlphaFoldDB" id="A0A8J2Z9Y9"/>
<evidence type="ECO:0000256" key="4">
    <source>
        <dbReference type="ARBA" id="ARBA00018370"/>
    </source>
</evidence>
<dbReference type="Proteomes" id="UP000597507">
    <property type="component" value="Unassembled WGS sequence"/>
</dbReference>
<dbReference type="RefSeq" id="WP_188899396.1">
    <property type="nucleotide sequence ID" value="NZ_BMKS01000004.1"/>
</dbReference>
<proteinExistence type="inferred from homology"/>
<dbReference type="InterPro" id="IPR050245">
    <property type="entry name" value="PrsA_foldase"/>
</dbReference>
<comment type="caution">
    <text evidence="10">The sequence shown here is derived from an EMBL/GenBank/DDBJ whole genome shotgun (WGS) entry which is preliminary data.</text>
</comment>
<feature type="domain" description="PpiC" evidence="9">
    <location>
        <begin position="92"/>
        <end position="194"/>
    </location>
</feature>
<dbReference type="GO" id="GO:0003755">
    <property type="term" value="F:peptidyl-prolyl cis-trans isomerase activity"/>
    <property type="evidence" value="ECO:0007669"/>
    <property type="project" value="UniProtKB-KW"/>
</dbReference>
<dbReference type="SUPFAM" id="SSF54534">
    <property type="entry name" value="FKBP-like"/>
    <property type="match status" value="1"/>
</dbReference>
<dbReference type="InterPro" id="IPR027304">
    <property type="entry name" value="Trigger_fact/SurA_dom_sf"/>
</dbReference>
<evidence type="ECO:0000256" key="1">
    <source>
        <dbReference type="ARBA" id="ARBA00000971"/>
    </source>
</evidence>
<dbReference type="InterPro" id="IPR046357">
    <property type="entry name" value="PPIase_dom_sf"/>
</dbReference>
<keyword evidence="11" id="KW-1185">Reference proteome</keyword>
<evidence type="ECO:0000256" key="6">
    <source>
        <dbReference type="ARBA" id="ARBA00030642"/>
    </source>
</evidence>
<organism evidence="10 11">
    <name type="scientific">Caldovatus sediminis</name>
    <dbReference type="NCBI Taxonomy" id="2041189"/>
    <lineage>
        <taxon>Bacteria</taxon>
        <taxon>Pseudomonadati</taxon>
        <taxon>Pseudomonadota</taxon>
        <taxon>Alphaproteobacteria</taxon>
        <taxon>Acetobacterales</taxon>
        <taxon>Roseomonadaceae</taxon>
        <taxon>Caldovatus</taxon>
    </lineage>
</organism>
<dbReference type="Gene3D" id="3.10.50.40">
    <property type="match status" value="1"/>
</dbReference>
<evidence type="ECO:0000259" key="9">
    <source>
        <dbReference type="PROSITE" id="PS50198"/>
    </source>
</evidence>
<evidence type="ECO:0000256" key="3">
    <source>
        <dbReference type="ARBA" id="ARBA00013194"/>
    </source>
</evidence>
<dbReference type="PANTHER" id="PTHR47245:SF2">
    <property type="entry name" value="PEPTIDYL-PROLYL CIS-TRANS ISOMERASE HP_0175-RELATED"/>
    <property type="match status" value="1"/>
</dbReference>
<dbReference type="EMBL" id="BMKS01000004">
    <property type="protein sequence ID" value="GGG27939.1"/>
    <property type="molecule type" value="Genomic_DNA"/>
</dbReference>
<evidence type="ECO:0000256" key="7">
    <source>
        <dbReference type="ARBA" id="ARBA00031484"/>
    </source>
</evidence>
<keyword evidence="5 8" id="KW-0697">Rotamase</keyword>
<dbReference type="Pfam" id="PF00639">
    <property type="entry name" value="Rotamase"/>
    <property type="match status" value="1"/>
</dbReference>
<dbReference type="InterPro" id="IPR000297">
    <property type="entry name" value="PPIase_PpiC"/>
</dbReference>
<protein>
    <recommendedName>
        <fullName evidence="4">Parvulin-like PPIase</fullName>
        <ecNumber evidence="3">5.2.1.8</ecNumber>
    </recommendedName>
    <alternativeName>
        <fullName evidence="6">Peptidyl-prolyl cis-trans isomerase plp</fullName>
    </alternativeName>
    <alternativeName>
        <fullName evidence="7">Rotamase plp</fullName>
    </alternativeName>
</protein>
<dbReference type="PROSITE" id="PS50198">
    <property type="entry name" value="PPIC_PPIASE_2"/>
    <property type="match status" value="1"/>
</dbReference>
<keyword evidence="8 10" id="KW-0413">Isomerase</keyword>
<evidence type="ECO:0000256" key="8">
    <source>
        <dbReference type="PROSITE-ProRule" id="PRU00278"/>
    </source>
</evidence>
<name>A0A8J2Z9Y9_9PROT</name>
<comment type="similarity">
    <text evidence="2">Belongs to the PpiC/parvulin rotamase family.</text>
</comment>
<comment type="catalytic activity">
    <reaction evidence="1">
        <text>[protein]-peptidylproline (omega=180) = [protein]-peptidylproline (omega=0)</text>
        <dbReference type="Rhea" id="RHEA:16237"/>
        <dbReference type="Rhea" id="RHEA-COMP:10747"/>
        <dbReference type="Rhea" id="RHEA-COMP:10748"/>
        <dbReference type="ChEBI" id="CHEBI:83833"/>
        <dbReference type="ChEBI" id="CHEBI:83834"/>
        <dbReference type="EC" id="5.2.1.8"/>
    </reaction>
</comment>
<evidence type="ECO:0000313" key="11">
    <source>
        <dbReference type="Proteomes" id="UP000597507"/>
    </source>
</evidence>
<dbReference type="SUPFAM" id="SSF109998">
    <property type="entry name" value="Triger factor/SurA peptide-binding domain-like"/>
    <property type="match status" value="1"/>
</dbReference>
<evidence type="ECO:0000256" key="2">
    <source>
        <dbReference type="ARBA" id="ARBA00007656"/>
    </source>
</evidence>